<reference evidence="2 3" key="1">
    <citation type="submission" date="2024-04" db="EMBL/GenBank/DDBJ databases">
        <authorList>
            <person name="Fracassetti M."/>
        </authorList>
    </citation>
    <scope>NUCLEOTIDE SEQUENCE [LARGE SCALE GENOMIC DNA]</scope>
</reference>
<dbReference type="Proteomes" id="UP001497516">
    <property type="component" value="Chromosome 3"/>
</dbReference>
<accession>A0AAV2DVH1</accession>
<proteinExistence type="predicted"/>
<dbReference type="AlphaFoldDB" id="A0AAV2DVH1"/>
<dbReference type="EMBL" id="OZ034816">
    <property type="protein sequence ID" value="CAL1377345.1"/>
    <property type="molecule type" value="Genomic_DNA"/>
</dbReference>
<feature type="region of interest" description="Disordered" evidence="1">
    <location>
        <begin position="61"/>
        <end position="92"/>
    </location>
</feature>
<organism evidence="2 3">
    <name type="scientific">Linum trigynum</name>
    <dbReference type="NCBI Taxonomy" id="586398"/>
    <lineage>
        <taxon>Eukaryota</taxon>
        <taxon>Viridiplantae</taxon>
        <taxon>Streptophyta</taxon>
        <taxon>Embryophyta</taxon>
        <taxon>Tracheophyta</taxon>
        <taxon>Spermatophyta</taxon>
        <taxon>Magnoliopsida</taxon>
        <taxon>eudicotyledons</taxon>
        <taxon>Gunneridae</taxon>
        <taxon>Pentapetalae</taxon>
        <taxon>rosids</taxon>
        <taxon>fabids</taxon>
        <taxon>Malpighiales</taxon>
        <taxon>Linaceae</taxon>
        <taxon>Linum</taxon>
    </lineage>
</organism>
<evidence type="ECO:0000313" key="3">
    <source>
        <dbReference type="Proteomes" id="UP001497516"/>
    </source>
</evidence>
<protein>
    <submittedName>
        <fullName evidence="2">Uncharacterized protein</fullName>
    </submittedName>
</protein>
<feature type="region of interest" description="Disordered" evidence="1">
    <location>
        <begin position="140"/>
        <end position="163"/>
    </location>
</feature>
<evidence type="ECO:0000256" key="1">
    <source>
        <dbReference type="SAM" id="MobiDB-lite"/>
    </source>
</evidence>
<keyword evidence="3" id="KW-1185">Reference proteome</keyword>
<feature type="compositionally biased region" description="Basic residues" evidence="1">
    <location>
        <begin position="82"/>
        <end position="92"/>
    </location>
</feature>
<gene>
    <name evidence="2" type="ORF">LTRI10_LOCUS19003</name>
</gene>
<evidence type="ECO:0000313" key="2">
    <source>
        <dbReference type="EMBL" id="CAL1377345.1"/>
    </source>
</evidence>
<name>A0AAV2DVH1_9ROSI</name>
<sequence>MRRSALLSLLFVCRWFGRTLLKMGRRMLFVSLCNQLYAVAFFTKCQKQRISEKPKARRVLEGSCSSPHAAPETGYGLWQRQRSAHPRRRGQKRKLVTKMMECDINYCQTKRRRLVWKKKGWRFKLPSLEELEGLGIKDTPNYGQDGAGPMVERTPTSITNKGVGRRSHVTGLAVRWGSLDCDLNLCQVAEKIVNDLALTSYRIVQECTHPASDWWDLFGRQCGDRRNSPPAAR</sequence>